<gene>
    <name evidence="1" type="ORF">G8C29_001964</name>
</gene>
<sequence>MLPPSNSLRVLDKTFSISAPESSATREKLKYLQEYIRMQCR</sequence>
<protein>
    <submittedName>
        <fullName evidence="1">Uncharacterized protein</fullName>
    </submittedName>
</protein>
<reference evidence="1" key="1">
    <citation type="journal article" date="2018" name="Genome Biol.">
        <title>SKESA: strategic k-mer extension for scrupulous assemblies.</title>
        <authorList>
            <person name="Souvorov A."/>
            <person name="Agarwala R."/>
            <person name="Lipman D.J."/>
        </authorList>
    </citation>
    <scope>NUCLEOTIDE SEQUENCE</scope>
    <source>
        <strain evidence="1">MA.GW_S01999-08</strain>
    </source>
</reference>
<accession>A0A749FUU2</accession>
<dbReference type="AlphaFoldDB" id="A0A749FUU2"/>
<name>A0A749FUU2_SALER</name>
<comment type="caution">
    <text evidence="1">The sequence shown here is derived from an EMBL/GenBank/DDBJ whole genome shotgun (WGS) entry which is preliminary data.</text>
</comment>
<proteinExistence type="predicted"/>
<organism evidence="1">
    <name type="scientific">Salmonella enterica</name>
    <name type="common">Salmonella choleraesuis</name>
    <dbReference type="NCBI Taxonomy" id="28901"/>
    <lineage>
        <taxon>Bacteria</taxon>
        <taxon>Pseudomonadati</taxon>
        <taxon>Pseudomonadota</taxon>
        <taxon>Gammaproteobacteria</taxon>
        <taxon>Enterobacterales</taxon>
        <taxon>Enterobacteriaceae</taxon>
        <taxon>Salmonella</taxon>
    </lineage>
</organism>
<dbReference type="EMBL" id="DAAVNH010000002">
    <property type="protein sequence ID" value="HAF5504426.1"/>
    <property type="molecule type" value="Genomic_DNA"/>
</dbReference>
<reference evidence="1" key="2">
    <citation type="submission" date="2020-02" db="EMBL/GenBank/DDBJ databases">
        <authorList>
            <consortium name="NCBI Pathogen Detection Project"/>
        </authorList>
    </citation>
    <scope>NUCLEOTIDE SEQUENCE</scope>
    <source>
        <strain evidence="1">MA.GW_S01999-08</strain>
    </source>
</reference>
<evidence type="ECO:0000313" key="1">
    <source>
        <dbReference type="EMBL" id="HAF5504426.1"/>
    </source>
</evidence>